<evidence type="ECO:0000313" key="2">
    <source>
        <dbReference type="Proteomes" id="UP000326546"/>
    </source>
</evidence>
<dbReference type="KEGG" id="serw:FY030_09325"/>
<dbReference type="EMBL" id="CP044427">
    <property type="protein sequence ID" value="QFG68874.1"/>
    <property type="molecule type" value="Genomic_DNA"/>
</dbReference>
<sequence length="313" mass="33600">MSLLQAYLDAHGGALSSAAAAEHLGLGSTDLRRLLATGTLTRVCRGGYVDSARLAQAGPEDAHLLRLRGVLATSPATFAASHQSAAVLLGLPLLASDLELVHVTRRSGTGHGRRRDAFAVHRCPGERAHFRQVGGVWSVGPVAAVLGAILACSQIGAQGLADAALRARVVTRAQLEKGLRDLPRATGTPRARQVVRRADPSAESIGESGLRTILLLLGYRVRPQFVITDDGEFVARVDLYLPDLGVVVEFDGAVKYDGVDGRRALVREKVREDRIRRLGYGVVRITWAQLYRPEVIRELVEAGARMSSRGCRA</sequence>
<proteinExistence type="predicted"/>
<reference evidence="1 2" key="1">
    <citation type="submission" date="2019-09" db="EMBL/GenBank/DDBJ databases">
        <title>Serinicoccus pratensis sp. nov., isolated from meadow soil.</title>
        <authorList>
            <person name="Zhang W."/>
        </authorList>
    </citation>
    <scope>NUCLEOTIDE SEQUENCE [LARGE SCALE GENOMIC DNA]</scope>
    <source>
        <strain evidence="1 2">W204</strain>
    </source>
</reference>
<keyword evidence="2" id="KW-1185">Reference proteome</keyword>
<dbReference type="RefSeq" id="WP_158061260.1">
    <property type="nucleotide sequence ID" value="NZ_CP044427.1"/>
</dbReference>
<dbReference type="Proteomes" id="UP000326546">
    <property type="component" value="Chromosome"/>
</dbReference>
<dbReference type="Gene3D" id="3.40.960.10">
    <property type="entry name" value="VSR Endonuclease"/>
    <property type="match status" value="1"/>
</dbReference>
<dbReference type="AlphaFoldDB" id="A0A5J6V6D8"/>
<accession>A0A5J6V6D8</accession>
<dbReference type="SUPFAM" id="SSF52980">
    <property type="entry name" value="Restriction endonuclease-like"/>
    <property type="match status" value="1"/>
</dbReference>
<organism evidence="1 2">
    <name type="scientific">Ornithinimicrobium pratense</name>
    <dbReference type="NCBI Taxonomy" id="2593973"/>
    <lineage>
        <taxon>Bacteria</taxon>
        <taxon>Bacillati</taxon>
        <taxon>Actinomycetota</taxon>
        <taxon>Actinomycetes</taxon>
        <taxon>Micrococcales</taxon>
        <taxon>Ornithinimicrobiaceae</taxon>
        <taxon>Ornithinimicrobium</taxon>
    </lineage>
</organism>
<name>A0A5J6V6D8_9MICO</name>
<dbReference type="InterPro" id="IPR011335">
    <property type="entry name" value="Restrct_endonuc-II-like"/>
</dbReference>
<gene>
    <name evidence="1" type="ORF">FY030_09325</name>
</gene>
<evidence type="ECO:0008006" key="3">
    <source>
        <dbReference type="Google" id="ProtNLM"/>
    </source>
</evidence>
<evidence type="ECO:0000313" key="1">
    <source>
        <dbReference type="EMBL" id="QFG68874.1"/>
    </source>
</evidence>
<dbReference type="OrthoDB" id="5517693at2"/>
<protein>
    <recommendedName>
        <fullName evidence="3">DUF559 domain-containing protein</fullName>
    </recommendedName>
</protein>